<gene>
    <name evidence="3" type="ORF">NOG11_07050</name>
</gene>
<evidence type="ECO:0000256" key="1">
    <source>
        <dbReference type="ARBA" id="ARBA00006484"/>
    </source>
</evidence>
<dbReference type="EMBL" id="JANIBC010000004">
    <property type="protein sequence ID" value="MCQ8185147.1"/>
    <property type="molecule type" value="Genomic_DNA"/>
</dbReference>
<keyword evidence="2" id="KW-0560">Oxidoreductase</keyword>
<evidence type="ECO:0000313" key="4">
    <source>
        <dbReference type="Proteomes" id="UP001142610"/>
    </source>
</evidence>
<dbReference type="InterPro" id="IPR036291">
    <property type="entry name" value="NAD(P)-bd_dom_sf"/>
</dbReference>
<dbReference type="Proteomes" id="UP001142610">
    <property type="component" value="Unassembled WGS sequence"/>
</dbReference>
<dbReference type="InterPro" id="IPR002347">
    <property type="entry name" value="SDR_fam"/>
</dbReference>
<dbReference type="PRINTS" id="PR00081">
    <property type="entry name" value="GDHRDH"/>
</dbReference>
<evidence type="ECO:0000313" key="3">
    <source>
        <dbReference type="EMBL" id="MCQ8185147.1"/>
    </source>
</evidence>
<dbReference type="SUPFAM" id="SSF51735">
    <property type="entry name" value="NAD(P)-binding Rossmann-fold domains"/>
    <property type="match status" value="1"/>
</dbReference>
<name>A0A9X2RK08_9PROT</name>
<dbReference type="Gene3D" id="3.40.50.720">
    <property type="entry name" value="NAD(P)-binding Rossmann-like Domain"/>
    <property type="match status" value="1"/>
</dbReference>
<dbReference type="PANTHER" id="PTHR43639:SF1">
    <property type="entry name" value="SHORT-CHAIN DEHYDROGENASE_REDUCTASE FAMILY PROTEIN"/>
    <property type="match status" value="1"/>
</dbReference>
<dbReference type="InterPro" id="IPR020904">
    <property type="entry name" value="Sc_DH/Rdtase_CS"/>
</dbReference>
<dbReference type="RefSeq" id="WP_256619016.1">
    <property type="nucleotide sequence ID" value="NZ_JANIBC010000004.1"/>
</dbReference>
<reference evidence="3" key="1">
    <citation type="submission" date="2022-07" db="EMBL/GenBank/DDBJ databases">
        <title>Parvularcula maris sp. nov., an algicidal bacterium isolated from seawater.</title>
        <authorList>
            <person name="Li F."/>
        </authorList>
    </citation>
    <scope>NUCLEOTIDE SEQUENCE</scope>
    <source>
        <strain evidence="3">BGMRC 0090</strain>
    </source>
</reference>
<comment type="similarity">
    <text evidence="1">Belongs to the short-chain dehydrogenases/reductases (SDR) family.</text>
</comment>
<dbReference type="PROSITE" id="PS00061">
    <property type="entry name" value="ADH_SHORT"/>
    <property type="match status" value="1"/>
</dbReference>
<keyword evidence="4" id="KW-1185">Reference proteome</keyword>
<proteinExistence type="inferred from homology"/>
<dbReference type="GO" id="GO:0016491">
    <property type="term" value="F:oxidoreductase activity"/>
    <property type="evidence" value="ECO:0007669"/>
    <property type="project" value="UniProtKB-KW"/>
</dbReference>
<comment type="caution">
    <text evidence="3">The sequence shown here is derived from an EMBL/GenBank/DDBJ whole genome shotgun (WGS) entry which is preliminary data.</text>
</comment>
<dbReference type="AlphaFoldDB" id="A0A9X2RK08"/>
<dbReference type="Pfam" id="PF13561">
    <property type="entry name" value="adh_short_C2"/>
    <property type="match status" value="1"/>
</dbReference>
<accession>A0A9X2RK08</accession>
<dbReference type="PRINTS" id="PR00080">
    <property type="entry name" value="SDRFAMILY"/>
</dbReference>
<protein>
    <submittedName>
        <fullName evidence="3">SDR family oxidoreductase</fullName>
    </submittedName>
</protein>
<dbReference type="PANTHER" id="PTHR43639">
    <property type="entry name" value="OXIDOREDUCTASE, SHORT-CHAIN DEHYDROGENASE/REDUCTASE FAMILY (AFU_ORTHOLOGUE AFUA_5G02870)"/>
    <property type="match status" value="1"/>
</dbReference>
<dbReference type="CDD" id="cd05233">
    <property type="entry name" value="SDR_c"/>
    <property type="match status" value="1"/>
</dbReference>
<dbReference type="FunFam" id="3.40.50.720:FF:000084">
    <property type="entry name" value="Short-chain dehydrogenase reductase"/>
    <property type="match status" value="1"/>
</dbReference>
<sequence length="249" mass="26360">MSERFVLITGCGGGLGQAFCRSFSQNGYTVIGTDRIELDESKMQPDHFMQVELAALVHDEAQMTAFRDSVHRLTGGTPLSVLINNAAVQKLGRTDEISISTFCETFDVNVAAPFALTRAFLSDLEETRGAVINLGSVHTRATKPRFAAYTTSKAAIEGLTRALAVDLGPRVRVVAIAPAAIDTSMLREGFVGNPEGFAALGSAHPVGRIGHPEEIADLAVFLASGQAGFLTGTTVYADGGVLSRLYDPA</sequence>
<organism evidence="3 4">
    <name type="scientific">Parvularcula maris</name>
    <dbReference type="NCBI Taxonomy" id="2965077"/>
    <lineage>
        <taxon>Bacteria</taxon>
        <taxon>Pseudomonadati</taxon>
        <taxon>Pseudomonadota</taxon>
        <taxon>Alphaproteobacteria</taxon>
        <taxon>Parvularculales</taxon>
        <taxon>Parvularculaceae</taxon>
        <taxon>Parvularcula</taxon>
    </lineage>
</organism>
<evidence type="ECO:0000256" key="2">
    <source>
        <dbReference type="ARBA" id="ARBA00023002"/>
    </source>
</evidence>